<keyword evidence="3 10" id="KW-0963">Cytoplasm</keyword>
<evidence type="ECO:0000256" key="3">
    <source>
        <dbReference type="ARBA" id="ARBA00022490"/>
    </source>
</evidence>
<dbReference type="Gene3D" id="2.40.240.10">
    <property type="entry name" value="Ribosomal Protein L25, Chain P"/>
    <property type="match status" value="1"/>
</dbReference>
<dbReference type="PATRIC" id="fig|1705409.3.peg.1554"/>
<evidence type="ECO:0000313" key="14">
    <source>
        <dbReference type="EMBL" id="KYC50256.1"/>
    </source>
</evidence>
<comment type="caution">
    <text evidence="14">The sequence shown here is derived from an EMBL/GenBank/DDBJ whole genome shotgun (WGS) entry which is preliminary data.</text>
</comment>
<evidence type="ECO:0000256" key="9">
    <source>
        <dbReference type="ARBA" id="ARBA00048351"/>
    </source>
</evidence>
<evidence type="ECO:0000256" key="7">
    <source>
        <dbReference type="ARBA" id="ARBA00022917"/>
    </source>
</evidence>
<dbReference type="GO" id="GO:0043604">
    <property type="term" value="P:amide biosynthetic process"/>
    <property type="evidence" value="ECO:0007669"/>
    <property type="project" value="TreeGrafter"/>
</dbReference>
<evidence type="ECO:0000256" key="2">
    <source>
        <dbReference type="ARBA" id="ARBA00008927"/>
    </source>
</evidence>
<dbReference type="STRING" id="1705564.APG08_01053"/>
<evidence type="ECO:0000313" key="15">
    <source>
        <dbReference type="Proteomes" id="UP000075398"/>
    </source>
</evidence>
<dbReference type="InterPro" id="IPR020056">
    <property type="entry name" value="Rbsml_bL25/Gln-tRNA_synth_N"/>
</dbReference>
<feature type="domain" description="Glutamyl/glutaminyl-tRNA synthetase class Ib anti-codon binding" evidence="12">
    <location>
        <begin position="407"/>
        <end position="478"/>
    </location>
</feature>
<keyword evidence="8 10" id="KW-0030">Aminoacyl-tRNA synthetase</keyword>
<evidence type="ECO:0000256" key="10">
    <source>
        <dbReference type="HAMAP-Rule" id="MF_02076"/>
    </source>
</evidence>
<dbReference type="InterPro" id="IPR049437">
    <property type="entry name" value="tRNA-synt_1c_C2"/>
</dbReference>
<evidence type="ECO:0000256" key="8">
    <source>
        <dbReference type="ARBA" id="ARBA00023146"/>
    </source>
</evidence>
<comment type="function">
    <text evidence="10">Catalyzes the attachment of glutamate to tRNA(Glu) in a two-step reaction: glutamate is first activated by ATP to form Glu-AMP and then transferred to the acceptor end of tRNA(Glu).</text>
</comment>
<dbReference type="NCBIfam" id="NF003169">
    <property type="entry name" value="PRK04156.1"/>
    <property type="match status" value="1"/>
</dbReference>
<dbReference type="PRINTS" id="PR00987">
    <property type="entry name" value="TRNASYNTHGLU"/>
</dbReference>
<evidence type="ECO:0000259" key="12">
    <source>
        <dbReference type="Pfam" id="PF03950"/>
    </source>
</evidence>
<dbReference type="InterPro" id="IPR001412">
    <property type="entry name" value="aa-tRNA-synth_I_CS"/>
</dbReference>
<dbReference type="AlphaFoldDB" id="A0A150IZ43"/>
<dbReference type="InterPro" id="IPR020059">
    <property type="entry name" value="Glu/Gln-tRNA-synth_Ib_codon-bd"/>
</dbReference>
<dbReference type="Pfam" id="PF03950">
    <property type="entry name" value="tRNA-synt_1c_C"/>
    <property type="match status" value="1"/>
</dbReference>
<accession>A0A150IZ43</accession>
<evidence type="ECO:0000259" key="11">
    <source>
        <dbReference type="Pfam" id="PF00749"/>
    </source>
</evidence>
<gene>
    <name evidence="10 14" type="primary">gltX</name>
    <name evidence="14" type="ORF">AMQ22_01485</name>
</gene>
<dbReference type="Proteomes" id="UP000075398">
    <property type="component" value="Unassembled WGS sequence"/>
</dbReference>
<comment type="subcellular location">
    <subcellularLocation>
        <location evidence="1 10">Cytoplasm</location>
    </subcellularLocation>
</comment>
<reference evidence="14 15" key="1">
    <citation type="journal article" date="2016" name="ISME J.">
        <title>Chasing the elusive Euryarchaeota class WSA2: genomes reveal a uniquely fastidious methyl-reducing methanogen.</title>
        <authorList>
            <person name="Nobu M.K."/>
            <person name="Narihiro T."/>
            <person name="Kuroda K."/>
            <person name="Mei R."/>
            <person name="Liu W.T."/>
        </authorList>
    </citation>
    <scope>NUCLEOTIDE SEQUENCE [LARGE SCALE GENOMIC DNA]</scope>
    <source>
        <strain evidence="14">U1lsi0528_Bin055</strain>
    </source>
</reference>
<dbReference type="InterPro" id="IPR050132">
    <property type="entry name" value="Gln/Glu-tRNA_Ligase"/>
</dbReference>
<comment type="catalytic activity">
    <reaction evidence="9 10">
        <text>tRNA(Glu) + L-glutamate + ATP = L-glutamyl-tRNA(Glu) + AMP + diphosphate</text>
        <dbReference type="Rhea" id="RHEA:23540"/>
        <dbReference type="Rhea" id="RHEA-COMP:9663"/>
        <dbReference type="Rhea" id="RHEA-COMP:9680"/>
        <dbReference type="ChEBI" id="CHEBI:29985"/>
        <dbReference type="ChEBI" id="CHEBI:30616"/>
        <dbReference type="ChEBI" id="CHEBI:33019"/>
        <dbReference type="ChEBI" id="CHEBI:78442"/>
        <dbReference type="ChEBI" id="CHEBI:78520"/>
        <dbReference type="ChEBI" id="CHEBI:456215"/>
        <dbReference type="EC" id="6.1.1.17"/>
    </reaction>
</comment>
<keyword evidence="5 10" id="KW-0547">Nucleotide-binding</keyword>
<evidence type="ECO:0000259" key="13">
    <source>
        <dbReference type="Pfam" id="PF20974"/>
    </source>
</evidence>
<dbReference type="SUPFAM" id="SSF50715">
    <property type="entry name" value="Ribosomal protein L25-like"/>
    <property type="match status" value="1"/>
</dbReference>
<proteinExistence type="inferred from homology"/>
<evidence type="ECO:0000256" key="1">
    <source>
        <dbReference type="ARBA" id="ARBA00004496"/>
    </source>
</evidence>
<dbReference type="HAMAP" id="MF_02076">
    <property type="entry name" value="Glu_tRNA_synth_type2"/>
    <property type="match status" value="1"/>
</dbReference>
<feature type="short sequence motif" description="'HIGH' region" evidence="10">
    <location>
        <begin position="108"/>
        <end position="118"/>
    </location>
</feature>
<dbReference type="InterPro" id="IPR004526">
    <property type="entry name" value="Glu-tRNA-synth_arc/euk"/>
</dbReference>
<evidence type="ECO:0000256" key="4">
    <source>
        <dbReference type="ARBA" id="ARBA00022598"/>
    </source>
</evidence>
<evidence type="ECO:0000256" key="5">
    <source>
        <dbReference type="ARBA" id="ARBA00022741"/>
    </source>
</evidence>
<dbReference type="EMBL" id="LNGC01000077">
    <property type="protein sequence ID" value="KYC50256.1"/>
    <property type="molecule type" value="Genomic_DNA"/>
</dbReference>
<dbReference type="InterPro" id="IPR020058">
    <property type="entry name" value="Glu/Gln-tRNA-synth_Ib_cat-dom"/>
</dbReference>
<sequence length="577" mass="66225">MSEDLNKLALKYALINAFQYGGTPNSKAVTGKIMAELPEVRKQAKDVILAVEEAINQISKMSNKDIENKLKEIYPEYFVEKPKEKEAPKVLPPLEGAEIGKVVTRLPPEPNGYPHIGHGMSFYFNYYYAKKYDGKVILRFDDTNPKKEKLEYYDAIKQDLKWLKITWDEECNMSDDMELYYKYALDLIDMGKAYVCNCDAEYVSKLRYESKDCPCVSNSVQDNLSLWKEMETAEEGKYSLRLKGDMASKNTVMRDPTMLRVVDHPHPIQGDKYRIWPVYDFACAIEDSVLGVTHVLRSNEFALRIELQDYIRGLLNLRNPKIIEYSRFTVKGAPTSKRLIRPLIEEHVVSGWDDPRLVTIRGLKRRGITPEAIHMVAEEIGLSKSEPEIDWSLIESLNRKVIDSTSDRYYFVPDPKSLEVIDASYQTIQLKRHPDFDRGFRDVHITDKFYISGNDFVSITKGQILRLKDLFNIIIIDTSTNLIKAMHTDEKTSKDELSKIKKIQWVSDKNVKVSVIVPGILYEGENINPNSLTTINGYGEEGIANLKEGDIVQFERFGFVRVDKIDPSGVTVILTHK</sequence>
<keyword evidence="7 10" id="KW-0648">Protein biosynthesis</keyword>
<dbReference type="GO" id="GO:0032991">
    <property type="term" value="C:protein-containing complex"/>
    <property type="evidence" value="ECO:0007669"/>
    <property type="project" value="UniProtKB-ARBA"/>
</dbReference>
<dbReference type="Gene3D" id="3.40.50.620">
    <property type="entry name" value="HUPs"/>
    <property type="match status" value="1"/>
</dbReference>
<dbReference type="Pfam" id="PF00749">
    <property type="entry name" value="tRNA-synt_1c"/>
    <property type="match status" value="1"/>
</dbReference>
<feature type="domain" description="Glutamyl/glutaminyl-tRNA synthetase class Ib catalytic" evidence="11">
    <location>
        <begin position="101"/>
        <end position="403"/>
    </location>
</feature>
<dbReference type="Pfam" id="PF20974">
    <property type="entry name" value="tRNA-synt_1c_C2"/>
    <property type="match status" value="1"/>
</dbReference>
<dbReference type="PROSITE" id="PS00178">
    <property type="entry name" value="AA_TRNA_LIGASE_I"/>
    <property type="match status" value="1"/>
</dbReference>
<protein>
    <recommendedName>
        <fullName evidence="10">Glutamate--tRNA ligase</fullName>
        <ecNumber evidence="10">6.1.1.17</ecNumber>
    </recommendedName>
    <alternativeName>
        <fullName evidence="10">Glutamyl-tRNA synthetase</fullName>
        <shortName evidence="10">GluRS</shortName>
    </alternativeName>
</protein>
<comment type="similarity">
    <text evidence="2 10">Belongs to the class-I aminoacyl-tRNA synthetase family. Glutamate--tRNA ligase type 2 subfamily.</text>
</comment>
<keyword evidence="4 10" id="KW-0436">Ligase</keyword>
<dbReference type="GO" id="GO:0005524">
    <property type="term" value="F:ATP binding"/>
    <property type="evidence" value="ECO:0007669"/>
    <property type="project" value="UniProtKB-UniRule"/>
</dbReference>
<name>A0A150IZ43_9EURY</name>
<keyword evidence="6 10" id="KW-0067">ATP-binding</keyword>
<feature type="domain" description="tRNA synthetases class I (E and Q) anti-codon binding" evidence="13">
    <location>
        <begin position="502"/>
        <end position="563"/>
    </location>
</feature>
<dbReference type="EC" id="6.1.1.17" evidence="10"/>
<dbReference type="SUPFAM" id="SSF52374">
    <property type="entry name" value="Nucleotidylyl transferase"/>
    <property type="match status" value="1"/>
</dbReference>
<dbReference type="InterPro" id="IPR011035">
    <property type="entry name" value="Ribosomal_bL25/Gln-tRNA_synth"/>
</dbReference>
<dbReference type="NCBIfam" id="TIGR00463">
    <property type="entry name" value="gltX_arch"/>
    <property type="match status" value="1"/>
</dbReference>
<dbReference type="InterPro" id="IPR000924">
    <property type="entry name" value="Glu/Gln-tRNA-synth"/>
</dbReference>
<organism evidence="14 15">
    <name type="scientific">Candidatus Methanofastidiosum methylothiophilum</name>
    <dbReference type="NCBI Taxonomy" id="1705564"/>
    <lineage>
        <taxon>Archaea</taxon>
        <taxon>Methanobacteriati</taxon>
        <taxon>Methanobacteriota</taxon>
        <taxon>Stenosarchaea group</taxon>
        <taxon>Candidatus Methanofastidiosia</taxon>
        <taxon>Candidatus Methanofastidiosales</taxon>
        <taxon>Candidatus Methanofastidiosaceae</taxon>
        <taxon>Candidatus Methanofastidiosum</taxon>
    </lineage>
</organism>
<dbReference type="Gene3D" id="2.40.240.100">
    <property type="match status" value="1"/>
</dbReference>
<dbReference type="GO" id="GO:0005829">
    <property type="term" value="C:cytosol"/>
    <property type="evidence" value="ECO:0007669"/>
    <property type="project" value="TreeGrafter"/>
</dbReference>
<dbReference type="InterPro" id="IPR014729">
    <property type="entry name" value="Rossmann-like_a/b/a_fold"/>
</dbReference>
<dbReference type="GO" id="GO:0004818">
    <property type="term" value="F:glutamate-tRNA ligase activity"/>
    <property type="evidence" value="ECO:0007669"/>
    <property type="project" value="UniProtKB-UniRule"/>
</dbReference>
<dbReference type="GO" id="GO:0006424">
    <property type="term" value="P:glutamyl-tRNA aminoacylation"/>
    <property type="evidence" value="ECO:0007669"/>
    <property type="project" value="UniProtKB-UniRule"/>
</dbReference>
<dbReference type="PANTHER" id="PTHR43097">
    <property type="entry name" value="GLUTAMINE-TRNA LIGASE"/>
    <property type="match status" value="1"/>
</dbReference>
<evidence type="ECO:0000256" key="6">
    <source>
        <dbReference type="ARBA" id="ARBA00022840"/>
    </source>
</evidence>
<dbReference type="PANTHER" id="PTHR43097:SF5">
    <property type="entry name" value="GLUTAMATE--TRNA LIGASE"/>
    <property type="match status" value="1"/>
</dbReference>